<name>A0A1C3RIM1_9PROT</name>
<gene>
    <name evidence="1" type="ORF">MTBPR1_40126</name>
</gene>
<dbReference type="AlphaFoldDB" id="A0A1C3RIM1"/>
<sequence length="22" mass="2575">MVINDFYIEISRDRSLTKAAMT</sequence>
<dbReference type="EMBL" id="FLYE01000034">
    <property type="protein sequence ID" value="SCA57103.1"/>
    <property type="molecule type" value="Genomic_DNA"/>
</dbReference>
<accession>A0A1C3RIM1</accession>
<dbReference type="STRING" id="1867952.MTBPR1_40126"/>
<proteinExistence type="predicted"/>
<dbReference type="Proteomes" id="UP000231658">
    <property type="component" value="Unassembled WGS sequence"/>
</dbReference>
<keyword evidence="2" id="KW-1185">Reference proteome</keyword>
<evidence type="ECO:0000313" key="2">
    <source>
        <dbReference type="Proteomes" id="UP000231658"/>
    </source>
</evidence>
<organism evidence="1 2">
    <name type="scientific">Candidatus Terasakiella magnetica</name>
    <dbReference type="NCBI Taxonomy" id="1867952"/>
    <lineage>
        <taxon>Bacteria</taxon>
        <taxon>Pseudomonadati</taxon>
        <taxon>Pseudomonadota</taxon>
        <taxon>Alphaproteobacteria</taxon>
        <taxon>Rhodospirillales</taxon>
        <taxon>Terasakiellaceae</taxon>
        <taxon>Terasakiella</taxon>
    </lineage>
</organism>
<reference evidence="1 2" key="1">
    <citation type="submission" date="2016-07" db="EMBL/GenBank/DDBJ databases">
        <authorList>
            <person name="Lefevre C.T."/>
        </authorList>
    </citation>
    <scope>NUCLEOTIDE SEQUENCE [LARGE SCALE GENOMIC DNA]</scope>
    <source>
        <strain evidence="1">PR1</strain>
    </source>
</reference>
<protein>
    <submittedName>
        <fullName evidence="1">Uncharacterized protein</fullName>
    </submittedName>
</protein>
<evidence type="ECO:0000313" key="1">
    <source>
        <dbReference type="EMBL" id="SCA57103.1"/>
    </source>
</evidence>